<dbReference type="AlphaFoldDB" id="A0A0C9MYW1"/>
<dbReference type="GO" id="GO:0005506">
    <property type="term" value="F:iron ion binding"/>
    <property type="evidence" value="ECO:0007669"/>
    <property type="project" value="InterPro"/>
</dbReference>
<dbReference type="Proteomes" id="UP000053815">
    <property type="component" value="Unassembled WGS sequence"/>
</dbReference>
<keyword evidence="2" id="KW-1185">Reference proteome</keyword>
<dbReference type="InterPro" id="IPR036396">
    <property type="entry name" value="Cyt_P450_sf"/>
</dbReference>
<evidence type="ECO:0000313" key="2">
    <source>
        <dbReference type="Proteomes" id="UP000053815"/>
    </source>
</evidence>
<evidence type="ECO:0000313" key="1">
    <source>
        <dbReference type="EMBL" id="GAN08777.1"/>
    </source>
</evidence>
<reference evidence="1" key="1">
    <citation type="submission" date="2014-09" db="EMBL/GenBank/DDBJ databases">
        <title>Draft genome sequence of an oleaginous Mucoromycotina fungus Mucor ambiguus NBRC6742.</title>
        <authorList>
            <person name="Takeda I."/>
            <person name="Yamane N."/>
            <person name="Morita T."/>
            <person name="Tamano K."/>
            <person name="Machida M."/>
            <person name="Baker S."/>
            <person name="Koike H."/>
        </authorList>
    </citation>
    <scope>NUCLEOTIDE SEQUENCE</scope>
    <source>
        <strain evidence="1">NBRC 6742</strain>
    </source>
</reference>
<sequence>MRCISPERRISRETTRFNNMLQGLADQRRQEIMNGAIKGAPGHEEDLLTQMIEADTRDGLETSTTELRQHNIAIFFLAGILQCLFQIQDKWRVFHG</sequence>
<dbReference type="EMBL" id="DF836511">
    <property type="protein sequence ID" value="GAN08777.1"/>
    <property type="molecule type" value="Genomic_DNA"/>
</dbReference>
<dbReference type="STRING" id="91626.A0A0C9MYW1"/>
<proteinExistence type="predicted"/>
<dbReference type="GO" id="GO:0016705">
    <property type="term" value="F:oxidoreductase activity, acting on paired donors, with incorporation or reduction of molecular oxygen"/>
    <property type="evidence" value="ECO:0007669"/>
    <property type="project" value="InterPro"/>
</dbReference>
<dbReference type="GO" id="GO:0004497">
    <property type="term" value="F:monooxygenase activity"/>
    <property type="evidence" value="ECO:0007669"/>
    <property type="project" value="InterPro"/>
</dbReference>
<accession>A0A0C9MYW1</accession>
<dbReference type="GO" id="GO:0020037">
    <property type="term" value="F:heme binding"/>
    <property type="evidence" value="ECO:0007669"/>
    <property type="project" value="InterPro"/>
</dbReference>
<protein>
    <submittedName>
        <fullName evidence="1">Uncharacterized protein</fullName>
    </submittedName>
</protein>
<dbReference type="Gene3D" id="1.10.630.10">
    <property type="entry name" value="Cytochrome P450"/>
    <property type="match status" value="1"/>
</dbReference>
<dbReference type="OrthoDB" id="1470350at2759"/>
<organism evidence="1">
    <name type="scientific">Mucor ambiguus</name>
    <dbReference type="NCBI Taxonomy" id="91626"/>
    <lineage>
        <taxon>Eukaryota</taxon>
        <taxon>Fungi</taxon>
        <taxon>Fungi incertae sedis</taxon>
        <taxon>Mucoromycota</taxon>
        <taxon>Mucoromycotina</taxon>
        <taxon>Mucoromycetes</taxon>
        <taxon>Mucorales</taxon>
        <taxon>Mucorineae</taxon>
        <taxon>Mucoraceae</taxon>
        <taxon>Mucor</taxon>
    </lineage>
</organism>
<gene>
    <name evidence="1" type="ORF">MAM1_0222d08293</name>
</gene>
<name>A0A0C9MYW1_9FUNG</name>